<dbReference type="SMART" id="SM00561">
    <property type="entry name" value="MBT"/>
    <property type="match status" value="2"/>
</dbReference>
<feature type="domain" description="SAM" evidence="10">
    <location>
        <begin position="2575"/>
        <end position="2640"/>
    </location>
</feature>
<dbReference type="SUPFAM" id="SSF63748">
    <property type="entry name" value="Tudor/PWWP/MBT"/>
    <property type="match status" value="2"/>
</dbReference>
<dbReference type="InterPro" id="IPR013761">
    <property type="entry name" value="SAM/pointed_sf"/>
</dbReference>
<name>A0A819BQB8_9BILA</name>
<feature type="compositionally biased region" description="Low complexity" evidence="9">
    <location>
        <begin position="1281"/>
        <end position="1301"/>
    </location>
</feature>
<dbReference type="GO" id="GO:0030139">
    <property type="term" value="C:endocytic vesicle"/>
    <property type="evidence" value="ECO:0007669"/>
    <property type="project" value="TreeGrafter"/>
</dbReference>
<dbReference type="SUPFAM" id="SSF48371">
    <property type="entry name" value="ARM repeat"/>
    <property type="match status" value="2"/>
</dbReference>
<dbReference type="Gene3D" id="3.90.1150.190">
    <property type="entry name" value="SLED domain"/>
    <property type="match status" value="1"/>
</dbReference>
<comment type="similarity">
    <text evidence="2">Belongs to the HEATR5 family.</text>
</comment>
<keyword evidence="7" id="KW-0539">Nucleus</keyword>
<dbReference type="InterPro" id="IPR040108">
    <property type="entry name" value="Laa1/Sip1/HEATR5"/>
</dbReference>
<evidence type="ECO:0000313" key="11">
    <source>
        <dbReference type="EMBL" id="CAF2109629.1"/>
    </source>
</evidence>
<dbReference type="PROSITE" id="PS50105">
    <property type="entry name" value="SAM_DOMAIN"/>
    <property type="match status" value="1"/>
</dbReference>
<reference evidence="12" key="1">
    <citation type="submission" date="2021-02" db="EMBL/GenBank/DDBJ databases">
        <authorList>
            <person name="Nowell W R."/>
        </authorList>
    </citation>
    <scope>NUCLEOTIDE SEQUENCE</scope>
</reference>
<dbReference type="InterPro" id="IPR016024">
    <property type="entry name" value="ARM-type_fold"/>
</dbReference>
<dbReference type="GO" id="GO:0045087">
    <property type="term" value="P:innate immune response"/>
    <property type="evidence" value="ECO:0007669"/>
    <property type="project" value="UniProtKB-KW"/>
</dbReference>
<feature type="repeat" description="MBT" evidence="8">
    <location>
        <begin position="2051"/>
        <end position="2149"/>
    </location>
</feature>
<evidence type="ECO:0000313" key="12">
    <source>
        <dbReference type="EMBL" id="CAF3805854.1"/>
    </source>
</evidence>
<sequence length="2640" mass="294467">MLELAQSLILNEEALNSLPENKRPVFIYEWLCFLNKVLVAAQKNDIRECQPRIVEQLMQQVQYGPGPPIRTLIGRNLATLFSVGDPFPLFNTVNRCNEVLKSKDETAKLATVVVIGALYERLGRLVGRSYEDTVQLLLKMLKNGDSQMRFEIMFTFEHIINGLGSAGNNIHREIFKLAKTYICDRAMPVRSAAAMCLIALINQNSFMYTSELEGNVTLGFRALDGSNYEVRCSVAKYLAALLAATQETNLNSNQNPMNKSNANVTNAKKVKTEDLLNYLAGGFLRGNIGFLKSNTTERLKGPTTVQREIRIGVTHTYVELALVLGTPWIEQNLSLFINHVLELAGNPRASTSHVDAVYSRKCITFILRSVIGSRLGEKAQFSAAKEYATIITRYTTPQIIPNNANSSLTSTNDLHASTGSSSLNSSTNSMVQSYASSSTNAFESSSSNIEFTQHILICALHELSLLVQGLGTSTSLLLQDSCNGLIDTLFLAILNPSHPVRLSAAWCLRSITTALPSLMTPLIDRCLDKMKTLAKQTTSYNTDAMSGFALALQALLGAVYRCPLGIPSQRAKTIFDFADDLLRTATTSIAGQQQSLIPRVILQRTHTAWHLLAACCTLGQQVIKKFVPRLVLLWRNVFPRSQSDFEQEKQRGDSFTWTLSFNQRSGALCSMISFLNNCSSGDDHLVTDDLLKRMLNPIENAILVLLHIPNLIKQFGSQLKASTAMFRLRLYELLLLVPIKFYEQHFKILLRELVAEFTLTDNSSNTTTSLLRSVCHDNDSVLLGNWLQETDYQLIEEQLQPNSASGSGALEHDETFLYRRDTSLASFNIINYLFRSSSATDNNSSNAYYSRPAELNIPGPLPLGVAVIDSSILLYGTMFIRVPNKHRLNMLQHFIDIIKQSKGARQEAVQVNIFTAVLTALKTLAETKQSSSIDDENVKKCACTLVMQTLSHQNPILRCAAGEALGRLTQVVGDGRFVADIAQICFDRLKEFRDIPSRTGYSLALGCLHRYVGGMSTGQYLNLSISILLALAQDQSASIVQVWALHALALIADCGGQMFRSYVEPSLALILHLLLSVSPSQSDVFQCCGRLLGALIITIGPELQTNTNYISILRSSCLTASSLLQMHIEPIVQSEAIQALQQLHLFAPRHVNLSNLVPDLIKGLKCRDLSLRRACVSCLRQLSQREAKEVSEHAKLFIKDRAQDSTLGLSEFRCLEELLFSMLDTETDAKLCSNVQDTLVYMLQALGANNLSSWLQLCKDVLAATTETTGLGGHADVDQQQQLQQTSGATATSSSHSKNSSRLTADDDEDSCGLHDDDDDDYADTGGDEQLQTSNNQNSIRRATSSAKWPTKVFAADCVQKLITFCEQTSLANLHFDHISAKERLRTYPNEDYLVTHLNTLITFSFMSCTSTSDQLRLSGLSLLKQIIVKFAHIQEDIDLPGHVILEQYQAQVGAALRPAFSQDTSSHVTAQACDVCSTWISSGVAHDLNDLRRVHQLLVSSLQKFTSIQQHKNDTSMIYSENALTIENLAVLRAWADVYNVATIRQNEEKNSPNSNLLILVQPELNVLIHHWLAALTDYAFLILPHEFGGSMDDNAIGGNFYSAESNLDLTRTIYKANWSSVMQATTQWLGEHHYELETLAANQKLIGYRQRDVLMTKFITSTFSNKIRTFPEKKEDIFAMLLGCCVEALSISVSDQTEENIEAMLSSLTNLIQSDIATLQITMVVCIEILNVLQRLQFVRTDLKTHIRILRIVDKIFHIVPSCSQLITIINEDHLVPGESFLFASLELLVCVLLSYYPNIAGDLQLGPIFQMKSSVKTNSDNQKMNEMMLLNVKLLSELIALSSTNDSLQALIPVVLQLLLSTSFVILSTKTDDQKQLLSTIIQFIENIFSTTIEKDILRCTVMTIINFRTNLTNKGVTDNGHFVQCLTSLLINSPAMNLTDQCVDFYQQAFNDEKSETRIRALQCLNQLFQCTNTALRNQFIQIFAPLLLNELKKDNAEQQQESIIEVLKCFETLLTVVDSTLHVLMMSLSERKMSVTQDDSPRDEEHDWDTYLIETNSEAAPACNFRQSLIPPKNDFSMGDKLETIDPRNQDSWCIGTIVDKDGPRIRIRLDGTDDRNDFWRLVDSTDIRCYGTTAKYGGQIVPPLGFQQNSTRWAKYFEKNVKNGPFANASCFKSVPPKPEKNLFKKGQKLEAVDPKHPELICPATVNNIMHGDYRIVLSLDGWSSSNNFKVDYSSRDIFPVGWCKSVGIRIAKVGGNPLSRTSTKSLPITPNKQTGNIRQQQSKNKKTVISPSSDDSSYSPTTMDEKNNNLVSKKNSIKISPNKNEHKSSMDFHDVQTKNIKKEQPIVTVYWNYIGDNGGMLLNPPRFHSSMPPIFGPGECYSVLKTIFDSCIKCSFQPTSFINRILDLFPVTNNDKKKSSTPIRLENGTIVNIPYIENEEEFWDIIRLFQNGILAGNDLFISTLPHSTMNHSNGSSSSFLDSSLSPDKKELSPLVNQNVKRKSAEIYSENKTFLSNGKVPRSSSIEKSVHDTKSLLNSHPSNNPKITNTNVQNCVTPLNVISRRPERFTPVDVAAFVRGIDPAFESLASRFLQEEIDGKALLLLTTDTLMRHMGLKLGPSLKIINHIEKLKKN</sequence>
<dbReference type="FunFam" id="1.25.10.10:FF:000262">
    <property type="entry name" value="HEAT repeat-containing protein 5B"/>
    <property type="match status" value="1"/>
</dbReference>
<protein>
    <recommendedName>
        <fullName evidence="10">SAM domain-containing protein</fullName>
    </recommendedName>
</protein>
<dbReference type="GO" id="GO:0006355">
    <property type="term" value="P:regulation of DNA-templated transcription"/>
    <property type="evidence" value="ECO:0007669"/>
    <property type="project" value="InterPro"/>
</dbReference>
<dbReference type="Pfam" id="PF12140">
    <property type="entry name" value="SLED"/>
    <property type="match status" value="1"/>
</dbReference>
<evidence type="ECO:0000259" key="10">
    <source>
        <dbReference type="PROSITE" id="PS50105"/>
    </source>
</evidence>
<evidence type="ECO:0000256" key="8">
    <source>
        <dbReference type="PROSITE-ProRule" id="PRU00459"/>
    </source>
</evidence>
<keyword evidence="3" id="KW-0399">Innate immunity</keyword>
<evidence type="ECO:0000256" key="5">
    <source>
        <dbReference type="ARBA" id="ARBA00022859"/>
    </source>
</evidence>
<dbReference type="GO" id="GO:0016020">
    <property type="term" value="C:membrane"/>
    <property type="evidence" value="ECO:0007669"/>
    <property type="project" value="TreeGrafter"/>
</dbReference>
<feature type="compositionally biased region" description="Low complexity" evidence="9">
    <location>
        <begin position="2297"/>
        <end position="2307"/>
    </location>
</feature>
<dbReference type="Gene3D" id="1.25.10.10">
    <property type="entry name" value="Leucine-rich Repeat Variant"/>
    <property type="match status" value="2"/>
</dbReference>
<dbReference type="GO" id="GO:0005829">
    <property type="term" value="C:cytosol"/>
    <property type="evidence" value="ECO:0007669"/>
    <property type="project" value="GOC"/>
</dbReference>
<dbReference type="EMBL" id="CAJOBF010000367">
    <property type="protein sequence ID" value="CAF3805854.1"/>
    <property type="molecule type" value="Genomic_DNA"/>
</dbReference>
<dbReference type="SUPFAM" id="SSF47769">
    <property type="entry name" value="SAM/Pointed domain"/>
    <property type="match status" value="1"/>
</dbReference>
<dbReference type="EMBL" id="CAJNRG010009056">
    <property type="protein sequence ID" value="CAF2109629.1"/>
    <property type="molecule type" value="Genomic_DNA"/>
</dbReference>
<dbReference type="PROSITE" id="PS51079">
    <property type="entry name" value="MBT"/>
    <property type="match status" value="2"/>
</dbReference>
<keyword evidence="4" id="KW-0677">Repeat</keyword>
<keyword evidence="6" id="KW-0520">NAD</keyword>
<dbReference type="InterPro" id="IPR038348">
    <property type="entry name" value="SLED_sf"/>
</dbReference>
<dbReference type="GO" id="GO:0005634">
    <property type="term" value="C:nucleus"/>
    <property type="evidence" value="ECO:0007669"/>
    <property type="project" value="UniProtKB-SubCell"/>
</dbReference>
<evidence type="ECO:0000256" key="1">
    <source>
        <dbReference type="ARBA" id="ARBA00004123"/>
    </source>
</evidence>
<evidence type="ECO:0000256" key="3">
    <source>
        <dbReference type="ARBA" id="ARBA00022588"/>
    </source>
</evidence>
<dbReference type="InterPro" id="IPR046837">
    <property type="entry name" value="Laa1/Sip1/HEATR5-like_HEAT"/>
</dbReference>
<dbReference type="Pfam" id="PF00536">
    <property type="entry name" value="SAM_1"/>
    <property type="match status" value="1"/>
</dbReference>
<dbReference type="Gene3D" id="1.10.150.50">
    <property type="entry name" value="Transcription Factor, Ets-1"/>
    <property type="match status" value="1"/>
</dbReference>
<dbReference type="SMART" id="SM00454">
    <property type="entry name" value="SAM"/>
    <property type="match status" value="1"/>
</dbReference>
<dbReference type="Gene3D" id="2.30.30.140">
    <property type="match status" value="2"/>
</dbReference>
<evidence type="ECO:0000256" key="6">
    <source>
        <dbReference type="ARBA" id="ARBA00023027"/>
    </source>
</evidence>
<feature type="compositionally biased region" description="Acidic residues" evidence="9">
    <location>
        <begin position="1306"/>
        <end position="1327"/>
    </location>
</feature>
<comment type="caution">
    <text evidence="12">The sequence shown here is derived from an EMBL/GenBank/DDBJ whole genome shotgun (WGS) entry which is preliminary data.</text>
</comment>
<feature type="compositionally biased region" description="Low complexity" evidence="9">
    <location>
        <begin position="2319"/>
        <end position="2329"/>
    </location>
</feature>
<feature type="region of interest" description="Disordered" evidence="9">
    <location>
        <begin position="2261"/>
        <end position="2337"/>
    </location>
</feature>
<dbReference type="PANTHER" id="PTHR21663:SF0">
    <property type="entry name" value="HEAT REPEAT-CONTAINING PROTEIN 5B"/>
    <property type="match status" value="1"/>
</dbReference>
<dbReference type="GO" id="GO:0008104">
    <property type="term" value="P:intracellular protein localization"/>
    <property type="evidence" value="ECO:0007669"/>
    <property type="project" value="TreeGrafter"/>
</dbReference>
<dbReference type="InterPro" id="IPR004092">
    <property type="entry name" value="Mbt"/>
</dbReference>
<dbReference type="Proteomes" id="UP000663887">
    <property type="component" value="Unassembled WGS sequence"/>
</dbReference>
<dbReference type="InterPro" id="IPR021987">
    <property type="entry name" value="SLED"/>
</dbReference>
<evidence type="ECO:0000256" key="2">
    <source>
        <dbReference type="ARBA" id="ARBA00008304"/>
    </source>
</evidence>
<evidence type="ECO:0000256" key="7">
    <source>
        <dbReference type="ARBA" id="ARBA00023242"/>
    </source>
</evidence>
<feature type="compositionally biased region" description="Polar residues" evidence="9">
    <location>
        <begin position="1330"/>
        <end position="1343"/>
    </location>
</feature>
<evidence type="ECO:0000256" key="4">
    <source>
        <dbReference type="ARBA" id="ARBA00022737"/>
    </source>
</evidence>
<dbReference type="GO" id="GO:0042147">
    <property type="term" value="P:retrograde transport, endosome to Golgi"/>
    <property type="evidence" value="ECO:0007669"/>
    <property type="project" value="TreeGrafter"/>
</dbReference>
<gene>
    <name evidence="12" type="ORF">UXM345_LOCUS5086</name>
    <name evidence="11" type="ORF">XDN619_LOCUS20485</name>
</gene>
<dbReference type="PANTHER" id="PTHR21663">
    <property type="entry name" value="HYPOTHETICAL HEAT DOMAIN-CONTAINING"/>
    <property type="match status" value="1"/>
</dbReference>
<dbReference type="Proteomes" id="UP000663842">
    <property type="component" value="Unassembled WGS sequence"/>
</dbReference>
<dbReference type="GO" id="GO:0006897">
    <property type="term" value="P:endocytosis"/>
    <property type="evidence" value="ECO:0007669"/>
    <property type="project" value="TreeGrafter"/>
</dbReference>
<dbReference type="InterPro" id="IPR011989">
    <property type="entry name" value="ARM-like"/>
</dbReference>
<organism evidence="12 13">
    <name type="scientific">Rotaria magnacalcarata</name>
    <dbReference type="NCBI Taxonomy" id="392030"/>
    <lineage>
        <taxon>Eukaryota</taxon>
        <taxon>Metazoa</taxon>
        <taxon>Spiralia</taxon>
        <taxon>Gnathifera</taxon>
        <taxon>Rotifera</taxon>
        <taxon>Eurotatoria</taxon>
        <taxon>Bdelloidea</taxon>
        <taxon>Philodinida</taxon>
        <taxon>Philodinidae</taxon>
        <taxon>Rotaria</taxon>
    </lineage>
</organism>
<keyword evidence="5" id="KW-0391">Immunity</keyword>
<evidence type="ECO:0000256" key="9">
    <source>
        <dbReference type="SAM" id="MobiDB-lite"/>
    </source>
</evidence>
<dbReference type="Pfam" id="PF25468">
    <property type="entry name" value="HEAT_HEATR5A"/>
    <property type="match status" value="1"/>
</dbReference>
<dbReference type="Pfam" id="PF20210">
    <property type="entry name" value="Laa1_Sip1_HTR5"/>
    <property type="match status" value="1"/>
</dbReference>
<dbReference type="InterPro" id="IPR001660">
    <property type="entry name" value="SAM"/>
</dbReference>
<feature type="region of interest" description="Disordered" evidence="9">
    <location>
        <begin position="1281"/>
        <end position="1343"/>
    </location>
</feature>
<feature type="repeat" description="MBT" evidence="8">
    <location>
        <begin position="2157"/>
        <end position="2260"/>
    </location>
</feature>
<accession>A0A819BQB8</accession>
<feature type="compositionally biased region" description="Polar residues" evidence="9">
    <location>
        <begin position="2265"/>
        <end position="2289"/>
    </location>
</feature>
<dbReference type="GO" id="GO:0005794">
    <property type="term" value="C:Golgi apparatus"/>
    <property type="evidence" value="ECO:0007669"/>
    <property type="project" value="TreeGrafter"/>
</dbReference>
<comment type="subcellular location">
    <subcellularLocation>
        <location evidence="1">Nucleus</location>
    </subcellularLocation>
</comment>
<dbReference type="Pfam" id="PF02820">
    <property type="entry name" value="MBT"/>
    <property type="match status" value="2"/>
</dbReference>
<proteinExistence type="inferred from homology"/>
<evidence type="ECO:0000313" key="13">
    <source>
        <dbReference type="Proteomes" id="UP000663842"/>
    </source>
</evidence>